<evidence type="ECO:0000313" key="1">
    <source>
        <dbReference type="EMBL" id="MCR1821310.1"/>
    </source>
</evidence>
<accession>A0A9X2S016</accession>
<dbReference type="EMBL" id="JANKBY010000004">
    <property type="protein sequence ID" value="MCR1821310.1"/>
    <property type="molecule type" value="Genomic_DNA"/>
</dbReference>
<reference evidence="1" key="1">
    <citation type="submission" date="2022-07" db="EMBL/GenBank/DDBJ databases">
        <title>Enhanced cultured diversity of the mouse gut microbiota enables custom-made synthetic communities.</title>
        <authorList>
            <person name="Afrizal A."/>
        </authorList>
    </citation>
    <scope>NUCLEOTIDE SEQUENCE</scope>
    <source>
        <strain evidence="1">DSM 29186</strain>
    </source>
</reference>
<comment type="caution">
    <text evidence="1">The sequence shown here is derived from an EMBL/GenBank/DDBJ whole genome shotgun (WGS) entry which is preliminary data.</text>
</comment>
<organism evidence="1 2">
    <name type="scientific">Terrisporobacter muris</name>
    <dbReference type="NCBI Taxonomy" id="2963284"/>
    <lineage>
        <taxon>Bacteria</taxon>
        <taxon>Bacillati</taxon>
        <taxon>Bacillota</taxon>
        <taxon>Clostridia</taxon>
        <taxon>Peptostreptococcales</taxon>
        <taxon>Peptostreptococcaceae</taxon>
        <taxon>Terrisporobacter</taxon>
    </lineage>
</organism>
<proteinExistence type="predicted"/>
<dbReference type="AlphaFoldDB" id="A0A9X2S016"/>
<gene>
    <name evidence="1" type="ORF">NSA58_00790</name>
</gene>
<dbReference type="Proteomes" id="UP001140817">
    <property type="component" value="Unassembled WGS sequence"/>
</dbReference>
<dbReference type="RefSeq" id="WP_257559964.1">
    <property type="nucleotide sequence ID" value="NZ_JANKBY010000004.1"/>
</dbReference>
<name>A0A9X2S016_9FIRM</name>
<sequence>MIAEIVIERSEASNVSDEDLKLVQSYKEYINELLYCDYIDTDGVDEQPSRRIKIESKIYKMGAPSIIIVLGDYVE</sequence>
<protein>
    <submittedName>
        <fullName evidence="1">Uncharacterized protein</fullName>
    </submittedName>
</protein>
<keyword evidence="2" id="KW-1185">Reference proteome</keyword>
<evidence type="ECO:0000313" key="2">
    <source>
        <dbReference type="Proteomes" id="UP001140817"/>
    </source>
</evidence>